<evidence type="ECO:0000256" key="5">
    <source>
        <dbReference type="ARBA" id="ARBA00022989"/>
    </source>
</evidence>
<dbReference type="PANTHER" id="PTHR15039">
    <property type="entry name" value="DOLICHOL PHOSPHATE-MANNOSE BIOSYNTHESIS REGULATORY PROTEIN"/>
    <property type="match status" value="1"/>
</dbReference>
<evidence type="ECO:0000256" key="1">
    <source>
        <dbReference type="ARBA" id="ARBA00004477"/>
    </source>
</evidence>
<feature type="transmembrane region" description="Helical" evidence="7">
    <location>
        <begin position="12"/>
        <end position="33"/>
    </location>
</feature>
<evidence type="ECO:0000256" key="6">
    <source>
        <dbReference type="ARBA" id="ARBA00023136"/>
    </source>
</evidence>
<dbReference type="Proteomes" id="UP000245946">
    <property type="component" value="Unassembled WGS sequence"/>
</dbReference>
<dbReference type="InterPro" id="IPR009914">
    <property type="entry name" value="DPM2"/>
</dbReference>
<dbReference type="PANTHER" id="PTHR15039:SF11">
    <property type="entry name" value="DOLICHOL PHOSPHATE-MANNOSE BIOSYNTHESIS REGULATORY PROTEIN"/>
    <property type="match status" value="1"/>
</dbReference>
<comment type="function">
    <text evidence="7">Regulatory subunit of the dolichol-phosphate mannose (DPM) synthase complex; essential for the ER localization.</text>
</comment>
<dbReference type="AlphaFoldDB" id="A0A316Z3Q2"/>
<dbReference type="GO" id="GO:0006506">
    <property type="term" value="P:GPI anchor biosynthetic process"/>
    <property type="evidence" value="ECO:0007669"/>
    <property type="project" value="TreeGrafter"/>
</dbReference>
<dbReference type="EMBL" id="KZ819303">
    <property type="protein sequence ID" value="PWN95704.1"/>
    <property type="molecule type" value="Genomic_DNA"/>
</dbReference>
<evidence type="ECO:0000256" key="4">
    <source>
        <dbReference type="ARBA" id="ARBA00022824"/>
    </source>
</evidence>
<dbReference type="OrthoDB" id="311279at2759"/>
<feature type="non-terminal residue" evidence="8">
    <location>
        <position position="1"/>
    </location>
</feature>
<protein>
    <recommendedName>
        <fullName evidence="7">Dolichol phosphate-mannose biosynthesis regulatory protein</fullName>
    </recommendedName>
</protein>
<evidence type="ECO:0000313" key="8">
    <source>
        <dbReference type="EMBL" id="PWN95704.1"/>
    </source>
</evidence>
<comment type="pathway">
    <text evidence="7">Protein modification; protein glycosylation.</text>
</comment>
<organism evidence="8 9">
    <name type="scientific">Tilletiopsis washingtonensis</name>
    <dbReference type="NCBI Taxonomy" id="58919"/>
    <lineage>
        <taxon>Eukaryota</taxon>
        <taxon>Fungi</taxon>
        <taxon>Dikarya</taxon>
        <taxon>Basidiomycota</taxon>
        <taxon>Ustilaginomycotina</taxon>
        <taxon>Exobasidiomycetes</taxon>
        <taxon>Entylomatales</taxon>
        <taxon>Entylomatales incertae sedis</taxon>
        <taxon>Tilletiopsis</taxon>
    </lineage>
</organism>
<dbReference type="GO" id="GO:0005789">
    <property type="term" value="C:endoplasmic reticulum membrane"/>
    <property type="evidence" value="ECO:0007669"/>
    <property type="project" value="UniProtKB-SubCell"/>
</dbReference>
<evidence type="ECO:0000313" key="9">
    <source>
        <dbReference type="Proteomes" id="UP000245946"/>
    </source>
</evidence>
<comment type="similarity">
    <text evidence="2 7">Belongs to the DPM2 family.</text>
</comment>
<dbReference type="Pfam" id="PF07297">
    <property type="entry name" value="DPM2"/>
    <property type="match status" value="1"/>
</dbReference>
<keyword evidence="5 7" id="KW-1133">Transmembrane helix</keyword>
<dbReference type="GO" id="GO:0180047">
    <property type="term" value="P:dolichol phosphate mannose biosynthetic process"/>
    <property type="evidence" value="ECO:0007669"/>
    <property type="project" value="InterPro"/>
</dbReference>
<sequence>QALSDRIVGGALLLIAAGVFSYYSVWALVLPFFPADSGVHSYFPARVWAVRGPALLLVAGLGGIGLFVGRVMQKEAEARRLKEA</sequence>
<accession>A0A316Z3Q2</accession>
<reference evidence="8 9" key="1">
    <citation type="journal article" date="2018" name="Mol. Biol. Evol.">
        <title>Broad Genomic Sampling Reveals a Smut Pathogenic Ancestry of the Fungal Clade Ustilaginomycotina.</title>
        <authorList>
            <person name="Kijpornyongpan T."/>
            <person name="Mondo S.J."/>
            <person name="Barry K."/>
            <person name="Sandor L."/>
            <person name="Lee J."/>
            <person name="Lipzen A."/>
            <person name="Pangilinan J."/>
            <person name="LaButti K."/>
            <person name="Hainaut M."/>
            <person name="Henrissat B."/>
            <person name="Grigoriev I.V."/>
            <person name="Spatafora J.W."/>
            <person name="Aime M.C."/>
        </authorList>
    </citation>
    <scope>NUCLEOTIDE SEQUENCE [LARGE SCALE GENOMIC DNA]</scope>
    <source>
        <strain evidence="8 9">MCA 4186</strain>
    </source>
</reference>
<keyword evidence="4 7" id="KW-0256">Endoplasmic reticulum</keyword>
<evidence type="ECO:0000256" key="3">
    <source>
        <dbReference type="ARBA" id="ARBA00022692"/>
    </source>
</evidence>
<evidence type="ECO:0000256" key="2">
    <source>
        <dbReference type="ARBA" id="ARBA00005478"/>
    </source>
</evidence>
<evidence type="ECO:0000256" key="7">
    <source>
        <dbReference type="RuleBase" id="RU365084"/>
    </source>
</evidence>
<dbReference type="GO" id="GO:0030234">
    <property type="term" value="F:enzyme regulator activity"/>
    <property type="evidence" value="ECO:0007669"/>
    <property type="project" value="UniProtKB-UniRule"/>
</dbReference>
<keyword evidence="3 7" id="KW-0812">Transmembrane</keyword>
<keyword evidence="6 7" id="KW-0472">Membrane</keyword>
<feature type="transmembrane region" description="Helical" evidence="7">
    <location>
        <begin position="53"/>
        <end position="72"/>
    </location>
</feature>
<gene>
    <name evidence="8" type="ORF">FA09DRAFT_291547</name>
</gene>
<dbReference type="UniPathway" id="UPA00378"/>
<comment type="subcellular location">
    <subcellularLocation>
        <location evidence="1 7">Endoplasmic reticulum membrane</location>
        <topology evidence="1 7">Multi-pass membrane protein</topology>
    </subcellularLocation>
</comment>
<dbReference type="GeneID" id="37267527"/>
<proteinExistence type="inferred from homology"/>
<keyword evidence="9" id="KW-1185">Reference proteome</keyword>
<dbReference type="STRING" id="58919.A0A316Z3Q2"/>
<dbReference type="GO" id="GO:0033185">
    <property type="term" value="C:dolichol-phosphate-mannose synthase complex"/>
    <property type="evidence" value="ECO:0007669"/>
    <property type="project" value="TreeGrafter"/>
</dbReference>
<comment type="subunit">
    <text evidence="7">Component of the dolichol-phosphate mannose (DPM) synthase complex.</text>
</comment>
<name>A0A316Z3Q2_9BASI</name>
<feature type="non-terminal residue" evidence="8">
    <location>
        <position position="84"/>
    </location>
</feature>
<dbReference type="RefSeq" id="XP_025595983.1">
    <property type="nucleotide sequence ID" value="XM_025739981.1"/>
</dbReference>